<accession>A0AA45WN79</accession>
<name>A0AA45WN79_9BACL</name>
<reference evidence="1" key="1">
    <citation type="submission" date="2017-05" db="EMBL/GenBank/DDBJ databases">
        <authorList>
            <person name="Varghese N."/>
            <person name="Submissions S."/>
        </authorList>
    </citation>
    <scope>NUCLEOTIDE SEQUENCE</scope>
    <source>
        <strain evidence="1">DSM 45262</strain>
    </source>
</reference>
<sequence>MDVSKQDLYDLIDRLDPREWKAAHAFLLNLVQTASQDASQSQKRRFYAEIEKKEAVVRPISEREMEQMSGLLEQLTLSELQAELAVPVTWNGPIDCHVMISAAIVPFLREQSPSEQRTIMETMAELQCFPPRLEMRRLFELEGNLQLNMGLYRSICYIDHENDAIVVFTLDYDG</sequence>
<dbReference type="RefSeq" id="WP_284724193.1">
    <property type="nucleotide sequence ID" value="NZ_FXTU01000003.1"/>
</dbReference>
<dbReference type="AlphaFoldDB" id="A0AA45WN79"/>
<keyword evidence="2" id="KW-1185">Reference proteome</keyword>
<protein>
    <submittedName>
        <fullName evidence="1">Uncharacterized protein</fullName>
    </submittedName>
</protein>
<evidence type="ECO:0000313" key="2">
    <source>
        <dbReference type="Proteomes" id="UP001157946"/>
    </source>
</evidence>
<evidence type="ECO:0000313" key="1">
    <source>
        <dbReference type="EMBL" id="SMP17391.1"/>
    </source>
</evidence>
<organism evidence="1 2">
    <name type="scientific">Laceyella tengchongensis</name>
    <dbReference type="NCBI Taxonomy" id="574699"/>
    <lineage>
        <taxon>Bacteria</taxon>
        <taxon>Bacillati</taxon>
        <taxon>Bacillota</taxon>
        <taxon>Bacilli</taxon>
        <taxon>Bacillales</taxon>
        <taxon>Thermoactinomycetaceae</taxon>
        <taxon>Laceyella</taxon>
    </lineage>
</organism>
<dbReference type="EMBL" id="FXTU01000003">
    <property type="protein sequence ID" value="SMP17391.1"/>
    <property type="molecule type" value="Genomic_DNA"/>
</dbReference>
<comment type="caution">
    <text evidence="1">The sequence shown here is derived from an EMBL/GenBank/DDBJ whole genome shotgun (WGS) entry which is preliminary data.</text>
</comment>
<proteinExistence type="predicted"/>
<gene>
    <name evidence="1" type="ORF">SAMN06265361_10363</name>
</gene>
<dbReference type="Proteomes" id="UP001157946">
    <property type="component" value="Unassembled WGS sequence"/>
</dbReference>